<feature type="transmembrane region" description="Helical" evidence="10">
    <location>
        <begin position="262"/>
        <end position="282"/>
    </location>
</feature>
<feature type="transmembrane region" description="Helical" evidence="10">
    <location>
        <begin position="567"/>
        <end position="588"/>
    </location>
</feature>
<evidence type="ECO:0000256" key="8">
    <source>
        <dbReference type="RuleBase" id="RU003732"/>
    </source>
</evidence>
<keyword evidence="8" id="KW-0769">Symport</keyword>
<dbReference type="Pfam" id="PF00209">
    <property type="entry name" value="SNF"/>
    <property type="match status" value="1"/>
</dbReference>
<feature type="transmembrane region" description="Helical" evidence="10">
    <location>
        <begin position="478"/>
        <end position="501"/>
    </location>
</feature>
<dbReference type="ZFIN" id="ZDB-GENE-070112-1492">
    <property type="gene designation" value="slc6a7"/>
</dbReference>
<dbReference type="Bgee" id="ENSDARG00000030006">
    <property type="expression patterns" value="Expressed in granulocyte and 16 other cell types or tissues"/>
</dbReference>
<feature type="transmembrane region" description="Helical" evidence="10">
    <location>
        <begin position="390"/>
        <end position="415"/>
    </location>
</feature>
<accession>A0A8M2B8I3</accession>
<dbReference type="SMR" id="F1R3N3"/>
<keyword evidence="6" id="KW-0479">Metal-binding</keyword>
<evidence type="ECO:0000256" key="7">
    <source>
        <dbReference type="PIRSR" id="PIRSR600175-2"/>
    </source>
</evidence>
<feature type="binding site" evidence="6">
    <location>
        <position position="318"/>
    </location>
    <ligand>
        <name>Na(+)</name>
        <dbReference type="ChEBI" id="CHEBI:29101"/>
        <label>1</label>
    </ligand>
</feature>
<evidence type="ECO:0000313" key="12">
    <source>
        <dbReference type="ZFIN" id="ZDB-GENE-070112-1492"/>
    </source>
</evidence>
<feature type="transmembrane region" description="Helical" evidence="10">
    <location>
        <begin position="110"/>
        <end position="131"/>
    </location>
</feature>
<comment type="subcellular location">
    <subcellularLocation>
        <location evidence="1">Membrane</location>
        <topology evidence="1">Multi-pass membrane protein</topology>
    </subcellularLocation>
</comment>
<dbReference type="GO" id="GO:0005283">
    <property type="term" value="F:amino acid:sodium symporter activity"/>
    <property type="evidence" value="ECO:0000318"/>
    <property type="project" value="GO_Central"/>
</dbReference>
<dbReference type="eggNOG" id="KOG3660">
    <property type="taxonomic scope" value="Eukaryota"/>
</dbReference>
<evidence type="ECO:0000256" key="4">
    <source>
        <dbReference type="ARBA" id="ARBA00022989"/>
    </source>
</evidence>
<evidence type="ECO:0000256" key="1">
    <source>
        <dbReference type="ARBA" id="ARBA00004141"/>
    </source>
</evidence>
<evidence type="ECO:0000256" key="6">
    <source>
        <dbReference type="PIRSR" id="PIRSR600175-1"/>
    </source>
</evidence>
<feature type="transmembrane region" description="Helical" evidence="10">
    <location>
        <begin position="344"/>
        <end position="370"/>
    </location>
</feature>
<dbReference type="AGR" id="ZFIN:ZDB-GENE-070112-1492"/>
<name>F1R3N3_DANRE</name>
<feature type="transmembrane region" description="Helical" evidence="10">
    <location>
        <begin position="522"/>
        <end position="547"/>
    </location>
</feature>
<feature type="compositionally biased region" description="Polar residues" evidence="9">
    <location>
        <begin position="32"/>
        <end position="43"/>
    </location>
</feature>
<feature type="binding site" evidence="6">
    <location>
        <position position="93"/>
    </location>
    <ligand>
        <name>Na(+)</name>
        <dbReference type="ChEBI" id="CHEBI:29101"/>
        <label>1</label>
    </ligand>
</feature>
<feature type="transmembrane region" description="Helical" evidence="10">
    <location>
        <begin position="152"/>
        <end position="178"/>
    </location>
</feature>
<dbReference type="Ensembl" id="ENSDART00000139486.2">
    <property type="protein sequence ID" value="ENSDARP00000119411.1"/>
    <property type="gene ID" value="ENSDARG00000030006.8"/>
</dbReference>
<feature type="transmembrane region" description="Helical" evidence="10">
    <location>
        <begin position="447"/>
        <end position="472"/>
    </location>
</feature>
<proteinExistence type="inferred from homology"/>
<dbReference type="GO" id="GO:0046872">
    <property type="term" value="F:metal ion binding"/>
    <property type="evidence" value="ECO:0007669"/>
    <property type="project" value="UniProtKB-KW"/>
</dbReference>
<evidence type="ECO:0000256" key="9">
    <source>
        <dbReference type="SAM" id="MobiDB-lite"/>
    </source>
</evidence>
<reference evidence="11" key="1">
    <citation type="submission" date="2011-07" db="UniProtKB">
        <authorList>
            <consortium name="Ensembl"/>
        </authorList>
    </citation>
    <scope>IDENTIFICATION</scope>
    <source>
        <strain evidence="11">Tuebingen</strain>
    </source>
</reference>
<feature type="transmembrane region" description="Helical" evidence="10">
    <location>
        <begin position="315"/>
        <end position="332"/>
    </location>
</feature>
<feature type="region of interest" description="Disordered" evidence="9">
    <location>
        <begin position="1"/>
        <end position="71"/>
    </location>
</feature>
<evidence type="ECO:0000256" key="5">
    <source>
        <dbReference type="ARBA" id="ARBA00023136"/>
    </source>
</evidence>
<dbReference type="PRINTS" id="PR00176">
    <property type="entry name" value="NANEUSMPORT"/>
</dbReference>
<dbReference type="PaxDb" id="7955-ENSDARP00000119411"/>
<feature type="binding site" evidence="6">
    <location>
        <position position="89"/>
    </location>
    <ligand>
        <name>Na(+)</name>
        <dbReference type="ChEBI" id="CHEBI:29101"/>
        <label>1</label>
    </ligand>
</feature>
<dbReference type="PROSITE" id="PS00610">
    <property type="entry name" value="NA_NEUROTRAN_SYMP_1"/>
    <property type="match status" value="1"/>
</dbReference>
<dbReference type="EMBL" id="BX511168">
    <property type="status" value="NOT_ANNOTATED_CDS"/>
    <property type="molecule type" value="Genomic_DNA"/>
</dbReference>
<protein>
    <recommendedName>
        <fullName evidence="8">Transporter</fullName>
    </recommendedName>
</protein>
<dbReference type="InterPro" id="IPR037272">
    <property type="entry name" value="SNS_sf"/>
</dbReference>
<keyword evidence="2 8" id="KW-0813">Transport</keyword>
<dbReference type="GeneTree" id="ENSGT00940000165269"/>
<feature type="binding site" evidence="6">
    <location>
        <position position="86"/>
    </location>
    <ligand>
        <name>Na(+)</name>
        <dbReference type="ChEBI" id="CHEBI:29101"/>
        <label>1</label>
    </ligand>
</feature>
<evidence type="ECO:0000313" key="11">
    <source>
        <dbReference type="Ensembl" id="ENSDARP00000119411"/>
    </source>
</evidence>
<accession>F1R3N3</accession>
<evidence type="ECO:0000256" key="2">
    <source>
        <dbReference type="ARBA" id="ARBA00022448"/>
    </source>
</evidence>
<feature type="binding site" evidence="6">
    <location>
        <position position="350"/>
    </location>
    <ligand>
        <name>Na(+)</name>
        <dbReference type="ChEBI" id="CHEBI:29101"/>
        <label>1</label>
    </ligand>
</feature>
<dbReference type="PANTHER" id="PTHR11616:SF318">
    <property type="entry name" value="TRANSPORTER"/>
    <property type="match status" value="1"/>
</dbReference>
<keyword evidence="4 10" id="KW-1133">Transmembrane helix</keyword>
<dbReference type="GO" id="GO:0035725">
    <property type="term" value="P:sodium ion transmembrane transport"/>
    <property type="evidence" value="ECO:0000318"/>
    <property type="project" value="GO_Central"/>
</dbReference>
<keyword evidence="3 8" id="KW-0812">Transmembrane</keyword>
<dbReference type="PANTHER" id="PTHR11616">
    <property type="entry name" value="SODIUM/CHLORIDE DEPENDENT TRANSPORTER"/>
    <property type="match status" value="1"/>
</dbReference>
<dbReference type="AlphaFoldDB" id="F1R3N3"/>
<evidence type="ECO:0000256" key="3">
    <source>
        <dbReference type="ARBA" id="ARBA00022692"/>
    </source>
</evidence>
<dbReference type="GO" id="GO:0005886">
    <property type="term" value="C:plasma membrane"/>
    <property type="evidence" value="ECO:0000318"/>
    <property type="project" value="GO_Central"/>
</dbReference>
<comment type="similarity">
    <text evidence="8">Belongs to the sodium:neurotransmitter symporter (SNF) (TC 2.A.22) family.</text>
</comment>
<reference evidence="11" key="2">
    <citation type="journal article" date="2013" name="Nature">
        <title>The zebrafish reference genome sequence and its relationship to the human genome.</title>
        <authorList>
            <consortium name="Genome Reference Consortium Zebrafish"/>
            <person name="Howe K."/>
            <person name="Clark M.D."/>
            <person name="Torroja C.F."/>
            <person name="Torrance J."/>
            <person name="Berthelot C."/>
            <person name="Muffato M."/>
            <person name="Collins J.E."/>
            <person name="Humphray S."/>
            <person name="McLaren K."/>
            <person name="Matthews L."/>
            <person name="McLaren S."/>
            <person name="Sealy I."/>
            <person name="Caccamo M."/>
            <person name="Churcher C."/>
            <person name="Scott C."/>
            <person name="Barrett J.C."/>
            <person name="Koch R."/>
            <person name="Rauch G.J."/>
            <person name="White S."/>
            <person name="Chow W."/>
            <person name="Kilian B."/>
            <person name="Quintais L.T."/>
            <person name="Guerra-Assuncao J.A."/>
            <person name="Zhou Y."/>
            <person name="Gu Y."/>
            <person name="Yen J."/>
            <person name="Vogel J.H."/>
            <person name="Eyre T."/>
            <person name="Redmond S."/>
            <person name="Banerjee R."/>
            <person name="Chi J."/>
            <person name="Fu B."/>
            <person name="Langley E."/>
            <person name="Maguire S.F."/>
            <person name="Laird G.K."/>
            <person name="Lloyd D."/>
            <person name="Kenyon E."/>
            <person name="Donaldson S."/>
            <person name="Sehra H."/>
            <person name="Almeida-King J."/>
            <person name="Loveland J."/>
            <person name="Trevanion S."/>
            <person name="Jones M."/>
            <person name="Quail M."/>
            <person name="Willey D."/>
            <person name="Hunt A."/>
            <person name="Burton J."/>
            <person name="Sims S."/>
            <person name="McLay K."/>
            <person name="Plumb B."/>
            <person name="Davis J."/>
            <person name="Clee C."/>
            <person name="Oliver K."/>
            <person name="Clark R."/>
            <person name="Riddle C."/>
            <person name="Elliot D."/>
            <person name="Eliott D."/>
            <person name="Threadgold G."/>
            <person name="Harden G."/>
            <person name="Ware D."/>
            <person name="Begum S."/>
            <person name="Mortimore B."/>
            <person name="Mortimer B."/>
            <person name="Kerry G."/>
            <person name="Heath P."/>
            <person name="Phillimore B."/>
            <person name="Tracey A."/>
            <person name="Corby N."/>
            <person name="Dunn M."/>
            <person name="Johnson C."/>
            <person name="Wood J."/>
            <person name="Clark S."/>
            <person name="Pelan S."/>
            <person name="Griffiths G."/>
            <person name="Smith M."/>
            <person name="Glithero R."/>
            <person name="Howden P."/>
            <person name="Barker N."/>
            <person name="Lloyd C."/>
            <person name="Stevens C."/>
            <person name="Harley J."/>
            <person name="Holt K."/>
            <person name="Panagiotidis G."/>
            <person name="Lovell J."/>
            <person name="Beasley H."/>
            <person name="Henderson C."/>
            <person name="Gordon D."/>
            <person name="Auger K."/>
            <person name="Wright D."/>
            <person name="Collins J."/>
            <person name="Raisen C."/>
            <person name="Dyer L."/>
            <person name="Leung K."/>
            <person name="Robertson L."/>
            <person name="Ambridge K."/>
            <person name="Leongamornlert D."/>
            <person name="McGuire S."/>
            <person name="Gilderthorp R."/>
            <person name="Griffiths C."/>
            <person name="Manthravadi D."/>
            <person name="Nichol S."/>
            <person name="Barker G."/>
            <person name="Whitehead S."/>
            <person name="Kay M."/>
            <person name="Brown J."/>
            <person name="Murnane C."/>
            <person name="Gray E."/>
            <person name="Humphries M."/>
            <person name="Sycamore N."/>
            <person name="Barker D."/>
            <person name="Saunders D."/>
            <person name="Wallis J."/>
            <person name="Babbage A."/>
            <person name="Hammond S."/>
            <person name="Mashreghi-Mohammadi M."/>
            <person name="Barr L."/>
            <person name="Martin S."/>
            <person name="Wray P."/>
            <person name="Ellington A."/>
            <person name="Matthews N."/>
            <person name="Ellwood M."/>
            <person name="Woodmansey R."/>
            <person name="Clark G."/>
            <person name="Cooper J."/>
            <person name="Cooper J."/>
            <person name="Tromans A."/>
            <person name="Grafham D."/>
            <person name="Skuce C."/>
            <person name="Pandian R."/>
            <person name="Andrews R."/>
            <person name="Harrison E."/>
            <person name="Kimberley A."/>
            <person name="Garnett J."/>
            <person name="Fosker N."/>
            <person name="Hall R."/>
            <person name="Garner P."/>
            <person name="Kelly D."/>
            <person name="Bird C."/>
            <person name="Palmer S."/>
            <person name="Gehring I."/>
            <person name="Berger A."/>
            <person name="Dooley C.M."/>
            <person name="Ersan-Urun Z."/>
            <person name="Eser C."/>
            <person name="Geiger H."/>
            <person name="Geisler M."/>
            <person name="Karotki L."/>
            <person name="Kirn A."/>
            <person name="Konantz J."/>
            <person name="Konantz M."/>
            <person name="Oberlander M."/>
            <person name="Rudolph-Geiger S."/>
            <person name="Teucke M."/>
            <person name="Lanz C."/>
            <person name="Raddatz G."/>
            <person name="Osoegawa K."/>
            <person name="Zhu B."/>
            <person name="Rapp A."/>
            <person name="Widaa S."/>
            <person name="Langford C."/>
            <person name="Yang F."/>
            <person name="Schuster S.C."/>
            <person name="Carter N.P."/>
            <person name="Harrow J."/>
            <person name="Ning Z."/>
            <person name="Herrero J."/>
            <person name="Searle S.M."/>
            <person name="Enright A."/>
            <person name="Geisler R."/>
            <person name="Plasterk R.H."/>
            <person name="Lee C."/>
            <person name="Westerfield M."/>
            <person name="de Jong P.J."/>
            <person name="Zon L.I."/>
            <person name="Postlethwait J.H."/>
            <person name="Nusslein-Volhard C."/>
            <person name="Hubbard T.J."/>
            <person name="Roest Crollius H."/>
            <person name="Rogers J."/>
            <person name="Stemple D.L."/>
        </authorList>
    </citation>
    <scope>NUCLEOTIDE SEQUENCE [LARGE SCALE GENOMIC DNA]</scope>
    <source>
        <strain evidence="11">Tuebingen</strain>
    </source>
</reference>
<dbReference type="GO" id="GO:0048812">
    <property type="term" value="P:neuron projection morphogenesis"/>
    <property type="evidence" value="ECO:0000315"/>
    <property type="project" value="ZFIN"/>
</dbReference>
<organism evidence="11">
    <name type="scientific">Danio rerio</name>
    <name type="common">Zebrafish</name>
    <name type="synonym">Brachydanio rerio</name>
    <dbReference type="NCBI Taxonomy" id="7955"/>
    <lineage>
        <taxon>Eukaryota</taxon>
        <taxon>Metazoa</taxon>
        <taxon>Chordata</taxon>
        <taxon>Craniata</taxon>
        <taxon>Vertebrata</taxon>
        <taxon>Euteleostomi</taxon>
        <taxon>Actinopterygii</taxon>
        <taxon>Neopterygii</taxon>
        <taxon>Teleostei</taxon>
        <taxon>Ostariophysi</taxon>
        <taxon>Cypriniformes</taxon>
        <taxon>Danionidae</taxon>
        <taxon>Danioninae</taxon>
        <taxon>Danio</taxon>
    </lineage>
</organism>
<keyword evidence="6" id="KW-0915">Sodium</keyword>
<dbReference type="GO" id="GO:1903804">
    <property type="term" value="P:glycine import across plasma membrane"/>
    <property type="evidence" value="ECO:0000318"/>
    <property type="project" value="GO_Central"/>
</dbReference>
<keyword evidence="7" id="KW-1015">Disulfide bond</keyword>
<dbReference type="OMA" id="IYIFLEM"/>
<feature type="binding site" evidence="6">
    <location>
        <position position="418"/>
    </location>
    <ligand>
        <name>Na(+)</name>
        <dbReference type="ChEBI" id="CHEBI:29101"/>
        <label>1</label>
    </ligand>
</feature>
<feature type="compositionally biased region" description="Low complexity" evidence="9">
    <location>
        <begin position="47"/>
        <end position="65"/>
    </location>
</feature>
<dbReference type="HOGENOM" id="CLU_006855_9_5_1"/>
<keyword evidence="5 10" id="KW-0472">Membrane</keyword>
<dbReference type="STRING" id="7955.ENSDARP00000119411"/>
<dbReference type="PROSITE" id="PS50267">
    <property type="entry name" value="NA_NEUROTRAN_SYMP_3"/>
    <property type="match status" value="1"/>
</dbReference>
<dbReference type="NCBIfam" id="NF037979">
    <property type="entry name" value="Na_transp"/>
    <property type="match status" value="1"/>
</dbReference>
<dbReference type="OrthoDB" id="6581954at2759"/>
<feature type="disulfide bond" evidence="7">
    <location>
        <begin position="190"/>
        <end position="199"/>
    </location>
</feature>
<feature type="transmembrane region" description="Helical" evidence="10">
    <location>
        <begin position="80"/>
        <end position="98"/>
    </location>
</feature>
<evidence type="ECO:0000256" key="10">
    <source>
        <dbReference type="SAM" id="Phobius"/>
    </source>
</evidence>
<dbReference type="InterPro" id="IPR000175">
    <property type="entry name" value="Na/ntran_symport"/>
</dbReference>
<feature type="binding site" evidence="6">
    <location>
        <position position="415"/>
    </location>
    <ligand>
        <name>Na(+)</name>
        <dbReference type="ChEBI" id="CHEBI:29101"/>
        <label>1</label>
    </ligand>
</feature>
<gene>
    <name evidence="11 12" type="primary">slc6a7</name>
</gene>
<feature type="transmembrane region" description="Helical" evidence="10">
    <location>
        <begin position="235"/>
        <end position="253"/>
    </location>
</feature>
<dbReference type="PhylomeDB" id="F1R3N3"/>
<sequence length="652" mass="71970">MKPLSELCSEHLKKSAAEMPTEEARTAPGNGVITTPSTENPAHQNGAVSSPVASQSQPPSSAASPPAQPPRDQWGGKYEFLLSCIGYCVGLGNVWRFPYLCYRNGGGVFLIPYFIMLFFTGMPLFLMELSLGQYGAAGPITVWKCCPLLKGIGIGMLCVSTLVCLYYNVIIAWTFYYLGSSFQSPLPWSCDALQNIALCANKTNSTQSPSEVFWNEKVLGVVHSTGLSDPGPVRWPLALCLLAAWIIIFLCMLKGIHSSGKVVYVTATFPYFVLLVLIIRGATLEGSLDGVAFYLTPKWDQLADAQVWNDAASQIFYSLGIGVGGLLSMASYNKFDNNVIRDTIIITIGNCSTSFFAGFAIFSILGHMAFKKGVPVDKVADSGPGLAFVAYPEALALLPGSVFWSILFFLMLFMLGVDTLFGNMEGICTAVLDEFPQLRSNLKHKTLFLAVLCFSFYLMGLLLITDGGIYWFTLIDSFSTSFGLIIITLFMCIGISFFYGVNQFCQDIVDMICRCPPWCTKMLLYFKACWVVFTPFLLTFILTYIFIEMYRTSLRYGSYVYPIWGKALGVCMGALCCLQILIWAIVAISKESGTLKDRFKKSIRPLNSWRVNNINSSSQEQHVEPHTIEGPFTVNLTEADYTGMNWEGISEA</sequence>
<dbReference type="SUPFAM" id="SSF161070">
    <property type="entry name" value="SNF-like"/>
    <property type="match status" value="1"/>
</dbReference>